<evidence type="ECO:0000256" key="3">
    <source>
        <dbReference type="ARBA" id="ARBA00023115"/>
    </source>
</evidence>
<dbReference type="EMBL" id="QNTT01000001">
    <property type="protein sequence ID" value="RBA40975.1"/>
    <property type="molecule type" value="Genomic_DNA"/>
</dbReference>
<dbReference type="AlphaFoldDB" id="A0A365PDX9"/>
<feature type="transmembrane region" description="Helical" evidence="4">
    <location>
        <begin position="199"/>
        <end position="222"/>
    </location>
</feature>
<comment type="subcellular location">
    <subcellularLocation>
        <location evidence="4">Cell membrane</location>
        <topology evidence="4">Multi-pass membrane protein</topology>
    </subcellularLocation>
</comment>
<feature type="transmembrane region" description="Helical" evidence="4">
    <location>
        <begin position="32"/>
        <end position="55"/>
    </location>
</feature>
<comment type="catalytic activity">
    <reaction evidence="4">
        <text>S-adenosyl 3-(methylsulfanyl)propylamine + putrescine = S-methyl-5'-thioadenosine + spermidine + H(+)</text>
        <dbReference type="Rhea" id="RHEA:12721"/>
        <dbReference type="ChEBI" id="CHEBI:15378"/>
        <dbReference type="ChEBI" id="CHEBI:17509"/>
        <dbReference type="ChEBI" id="CHEBI:57443"/>
        <dbReference type="ChEBI" id="CHEBI:57834"/>
        <dbReference type="ChEBI" id="CHEBI:326268"/>
        <dbReference type="EC" id="2.5.1.16"/>
    </reaction>
</comment>
<feature type="transmembrane region" description="Helical" evidence="4">
    <location>
        <begin position="229"/>
        <end position="248"/>
    </location>
</feature>
<feature type="transmembrane region" description="Helical" evidence="4">
    <location>
        <begin position="95"/>
        <end position="115"/>
    </location>
</feature>
<dbReference type="InterPro" id="IPR036259">
    <property type="entry name" value="MFS_trans_sf"/>
</dbReference>
<keyword evidence="4" id="KW-0812">Transmembrane</keyword>
<protein>
    <recommendedName>
        <fullName evidence="4">Polyamine aminopropyltransferase</fullName>
    </recommendedName>
    <alternativeName>
        <fullName evidence="4">Putrescine aminopropyltransferase</fullName>
        <shortName evidence="4">PAPT</shortName>
    </alternativeName>
    <alternativeName>
        <fullName evidence="4">Spermidine synthase</fullName>
        <shortName evidence="4">SPDS</shortName>
        <shortName evidence="4">SPDSY</shortName>
        <ecNumber evidence="4">2.5.1.16</ecNumber>
    </alternativeName>
</protein>
<feature type="binding site" evidence="4">
    <location>
        <begin position="381"/>
        <end position="382"/>
    </location>
    <ligand>
        <name>S-methyl-5'-thioadenosine</name>
        <dbReference type="ChEBI" id="CHEBI:17509"/>
    </ligand>
</feature>
<dbReference type="GO" id="GO:0005886">
    <property type="term" value="C:plasma membrane"/>
    <property type="evidence" value="ECO:0007669"/>
    <property type="project" value="UniProtKB-SubCell"/>
</dbReference>
<keyword evidence="4" id="KW-0472">Membrane</keyword>
<dbReference type="UniPathway" id="UPA00248">
    <property type="reaction ID" value="UER00314"/>
</dbReference>
<feature type="transmembrane region" description="Helical" evidence="4">
    <location>
        <begin position="127"/>
        <end position="152"/>
    </location>
</feature>
<organism evidence="8 9">
    <name type="scientific">Dietzia maris</name>
    <dbReference type="NCBI Taxonomy" id="37915"/>
    <lineage>
        <taxon>Bacteria</taxon>
        <taxon>Bacillati</taxon>
        <taxon>Actinomycetota</taxon>
        <taxon>Actinomycetes</taxon>
        <taxon>Mycobacteriales</taxon>
        <taxon>Dietziaceae</taxon>
        <taxon>Dietzia</taxon>
    </lineage>
</organism>
<keyword evidence="4" id="KW-0745">Spermidine biosynthesis</keyword>
<dbReference type="SUPFAM" id="SSF103473">
    <property type="entry name" value="MFS general substrate transporter"/>
    <property type="match status" value="1"/>
</dbReference>
<keyword evidence="3 4" id="KW-0620">Polyamine biosynthesis</keyword>
<evidence type="ECO:0000256" key="5">
    <source>
        <dbReference type="PROSITE-ProRule" id="PRU00354"/>
    </source>
</evidence>
<comment type="subunit">
    <text evidence="4">Homodimer or homotetramer.</text>
</comment>
<feature type="binding site" evidence="4">
    <location>
        <position position="349"/>
    </location>
    <ligand>
        <name>S-methyl-5'-thioadenosine</name>
        <dbReference type="ChEBI" id="CHEBI:17509"/>
    </ligand>
</feature>
<dbReference type="GO" id="GO:0004766">
    <property type="term" value="F:spermidine synthase activity"/>
    <property type="evidence" value="ECO:0007669"/>
    <property type="project" value="UniProtKB-UniRule"/>
</dbReference>
<sequence length="543" mass="57036">MPDEVGTAVPVPTEADPAGEPPPRAGRWWRPVVLASVAACAACGLIYELALLTLATTVQGGGIVATSLVVAGYVAALGLGALLAKPFVDRPASSFVAVESTLGLVGGASATALYVTFTTLGSDSASLVTLVVATAAIGVLVGAEVPLLMSLLQTGRRTGSAEAGRVLADLNAADYLGALVGGLLWPFLLLPSFGMQQAAAITGVVNVAAAAVLLALALRGLLTRTQTAVAALSLALVAALLGTLLVALDDVTEWSRSKLYPDPVLSHTQSAYQEIVVTRARYNGRTDRRLYLDGTLQYSSLDEYRYTEALVQPAMAERPGDVLVLGGGDGLAARDLLAVPGVRRVVQVELDPAVLEIARTELRADNRGSLDDPRVEVVVDDAFAWLRRGGDGAVPPGGFGAVLVDLPDPRNAALSRLYSEEFYGLVRGVTGDDGLMVVQSGSPFSTPRQFWRTVSTVDSAGWGTTPYHVHVPTFGDWGFVLASADGDAPDLRLRPDVTGLRYLDQGTLEAAGRFGRDVAPMRLEPSTLDRPRILDDARRGYER</sequence>
<dbReference type="InterPro" id="IPR001045">
    <property type="entry name" value="Spermi_synthase"/>
</dbReference>
<dbReference type="NCBIfam" id="NF002956">
    <property type="entry name" value="PRK03612.1"/>
    <property type="match status" value="1"/>
</dbReference>
<dbReference type="Gene3D" id="3.40.50.150">
    <property type="entry name" value="Vaccinia Virus protein VP39"/>
    <property type="match status" value="1"/>
</dbReference>
<feature type="binding site" evidence="4">
    <location>
        <position position="329"/>
    </location>
    <ligand>
        <name>spermidine</name>
        <dbReference type="ChEBI" id="CHEBI:57834"/>
    </ligand>
</feature>
<accession>A0A365PDX9</accession>
<keyword evidence="4" id="KW-1133">Transmembrane helix</keyword>
<feature type="active site" description="Proton acceptor" evidence="4 5">
    <location>
        <position position="405"/>
    </location>
</feature>
<name>A0A365PDX9_9ACTN</name>
<evidence type="ECO:0000313" key="8">
    <source>
        <dbReference type="EMBL" id="RBA40975.1"/>
    </source>
</evidence>
<keyword evidence="4" id="KW-1003">Cell membrane</keyword>
<dbReference type="Pfam" id="PF01564">
    <property type="entry name" value="Spermine_synth"/>
    <property type="match status" value="1"/>
</dbReference>
<evidence type="ECO:0000259" key="7">
    <source>
        <dbReference type="PROSITE" id="PS51006"/>
    </source>
</evidence>
<dbReference type="EC" id="2.5.1.16" evidence="4"/>
<comment type="caution">
    <text evidence="4">Lacks conserved residue(s) required for the propagation of feature annotation.</text>
</comment>
<evidence type="ECO:0000256" key="6">
    <source>
        <dbReference type="SAM" id="MobiDB-lite"/>
    </source>
</evidence>
<dbReference type="PANTHER" id="PTHR43317:SF1">
    <property type="entry name" value="THERMOSPERMINE SYNTHASE ACAULIS5"/>
    <property type="match status" value="1"/>
</dbReference>
<dbReference type="GO" id="GO:0010487">
    <property type="term" value="F:thermospermine synthase activity"/>
    <property type="evidence" value="ECO:0007669"/>
    <property type="project" value="UniProtKB-ARBA"/>
</dbReference>
<evidence type="ECO:0000256" key="1">
    <source>
        <dbReference type="ARBA" id="ARBA00007867"/>
    </source>
</evidence>
<dbReference type="InterPro" id="IPR029063">
    <property type="entry name" value="SAM-dependent_MTases_sf"/>
</dbReference>
<dbReference type="Proteomes" id="UP000252187">
    <property type="component" value="Unassembled WGS sequence"/>
</dbReference>
<evidence type="ECO:0000256" key="4">
    <source>
        <dbReference type="HAMAP-Rule" id="MF_00198"/>
    </source>
</evidence>
<feature type="transmembrane region" description="Helical" evidence="4">
    <location>
        <begin position="61"/>
        <end position="83"/>
    </location>
</feature>
<dbReference type="CDD" id="cd02440">
    <property type="entry name" value="AdoMet_MTases"/>
    <property type="match status" value="1"/>
</dbReference>
<feature type="transmembrane region" description="Helical" evidence="4">
    <location>
        <begin position="173"/>
        <end position="193"/>
    </location>
</feature>
<gene>
    <name evidence="4" type="primary">speE</name>
    <name evidence="8" type="ORF">DQ226_00120</name>
</gene>
<dbReference type="HAMAP" id="MF_00198">
    <property type="entry name" value="Spermidine_synth"/>
    <property type="match status" value="1"/>
</dbReference>
<feature type="domain" description="PABS" evidence="7">
    <location>
        <begin position="242"/>
        <end position="484"/>
    </location>
</feature>
<comment type="pathway">
    <text evidence="4">Amine and polyamine biosynthesis; spermidine biosynthesis; spermidine from putrescine: step 1/1.</text>
</comment>
<dbReference type="PROSITE" id="PS51006">
    <property type="entry name" value="PABS_2"/>
    <property type="match status" value="1"/>
</dbReference>
<reference evidence="8 9" key="1">
    <citation type="submission" date="2018-06" db="EMBL/GenBank/DDBJ databases">
        <title>Whole genome sequencing of four bacterial strains from South Shetland trench revealing bio-synthetic gene clusters.</title>
        <authorList>
            <person name="Abdel-Mageed W.M."/>
            <person name="Lehri B."/>
            <person name="Jarmusch S.A."/>
            <person name="Miranda K."/>
            <person name="Goodfellow M."/>
            <person name="Jaspars M."/>
            <person name="Karlyshev A.V."/>
        </authorList>
    </citation>
    <scope>NUCLEOTIDE SEQUENCE [LARGE SCALE GENOMIC DNA]</scope>
    <source>
        <strain evidence="8 9">SST1</strain>
    </source>
</reference>
<dbReference type="GO" id="GO:0008295">
    <property type="term" value="P:spermidine biosynthetic process"/>
    <property type="evidence" value="ECO:0007669"/>
    <property type="project" value="UniProtKB-UniRule"/>
</dbReference>
<comment type="similarity">
    <text evidence="1 4">Belongs to the spermidine/spermine synthase family.</text>
</comment>
<dbReference type="InterPro" id="IPR030374">
    <property type="entry name" value="PABS"/>
</dbReference>
<feature type="region of interest" description="Disordered" evidence="6">
    <location>
        <begin position="1"/>
        <end position="23"/>
    </location>
</feature>
<feature type="binding site" evidence="4">
    <location>
        <position position="273"/>
    </location>
    <ligand>
        <name>S-methyl-5'-thioadenosine</name>
        <dbReference type="ChEBI" id="CHEBI:17509"/>
    </ligand>
</feature>
<dbReference type="PANTHER" id="PTHR43317">
    <property type="entry name" value="THERMOSPERMINE SYNTHASE ACAULIS5"/>
    <property type="match status" value="1"/>
</dbReference>
<comment type="function">
    <text evidence="4">Catalyzes the irreversible transfer of a propylamine group from the amino donor S-adenosylmethioninamine (decarboxy-AdoMet) to putrescine (1,4-diaminobutane) to yield spermidine.</text>
</comment>
<evidence type="ECO:0000313" key="9">
    <source>
        <dbReference type="Proteomes" id="UP000252187"/>
    </source>
</evidence>
<dbReference type="SUPFAM" id="SSF53335">
    <property type="entry name" value="S-adenosyl-L-methionine-dependent methyltransferases"/>
    <property type="match status" value="1"/>
</dbReference>
<evidence type="ECO:0000256" key="2">
    <source>
        <dbReference type="ARBA" id="ARBA00022679"/>
    </source>
</evidence>
<proteinExistence type="inferred from homology"/>
<keyword evidence="2 4" id="KW-0808">Transferase</keyword>
<comment type="caution">
    <text evidence="8">The sequence shown here is derived from an EMBL/GenBank/DDBJ whole genome shotgun (WGS) entry which is preliminary data.</text>
</comment>